<evidence type="ECO:0000313" key="2">
    <source>
        <dbReference type="EMBL" id="MCO6050554.1"/>
    </source>
</evidence>
<dbReference type="Proteomes" id="UP001205906">
    <property type="component" value="Unassembled WGS sequence"/>
</dbReference>
<evidence type="ECO:0000313" key="3">
    <source>
        <dbReference type="Proteomes" id="UP001205906"/>
    </source>
</evidence>
<name>A0ABT1C6U3_9HYPH</name>
<protein>
    <submittedName>
        <fullName evidence="2">Cell envelope integrity EipB family protein</fullName>
    </submittedName>
</protein>
<comment type="caution">
    <text evidence="2">The sequence shown here is derived from an EMBL/GenBank/DDBJ whole genome shotgun (WGS) entry which is preliminary data.</text>
</comment>
<accession>A0ABT1C6U3</accession>
<keyword evidence="1" id="KW-0732">Signal</keyword>
<evidence type="ECO:0000256" key="1">
    <source>
        <dbReference type="SAM" id="SignalP"/>
    </source>
</evidence>
<dbReference type="InterPro" id="IPR015000">
    <property type="entry name" value="EipB-like"/>
</dbReference>
<reference evidence="2 3" key="1">
    <citation type="submission" date="2022-06" db="EMBL/GenBank/DDBJ databases">
        <title>Mesorhizobium sp. strain RP14 Genome sequencing and assembly.</title>
        <authorList>
            <person name="Kim I."/>
        </authorList>
    </citation>
    <scope>NUCLEOTIDE SEQUENCE [LARGE SCALE GENOMIC DNA]</scope>
    <source>
        <strain evidence="3">RP14(2022)</strain>
    </source>
</reference>
<dbReference type="Pfam" id="PF08904">
    <property type="entry name" value="EipB_like"/>
    <property type="match status" value="1"/>
</dbReference>
<feature type="signal peptide" evidence="1">
    <location>
        <begin position="1"/>
        <end position="22"/>
    </location>
</feature>
<gene>
    <name evidence="2" type="ORF">NGM99_12255</name>
</gene>
<sequence length="275" mass="30214">MFKLRLVTTLLASVAGLGSAFAAPLLVPHRAVYDLVLDQATDRSGITGLQGRMVYEFNGNECEGYTVTFRFVTQIATNDSSRVTDQQTTTFEGGDGNSFRFVTKSFVDQALDKEIRGEAKVEPDKLDVEIQQPSAQSLSLAKSQFPTRHLMEMIDKAEKGETFYETSLFDGSDDADKVMTTTVVVGKKTAAPSDDPELPAAPGLAKDQYWPVEIAYFDTGKNDGEGLPEYRTSFKLHENGVTRDLVMDYGDFSMKGKLVNFSLLKPSTAACDKPK</sequence>
<proteinExistence type="predicted"/>
<feature type="chain" id="PRO_5047450486" evidence="1">
    <location>
        <begin position="23"/>
        <end position="275"/>
    </location>
</feature>
<organism evidence="2 3">
    <name type="scientific">Mesorhizobium liriopis</name>
    <dbReference type="NCBI Taxonomy" id="2953882"/>
    <lineage>
        <taxon>Bacteria</taxon>
        <taxon>Pseudomonadati</taxon>
        <taxon>Pseudomonadota</taxon>
        <taxon>Alphaproteobacteria</taxon>
        <taxon>Hyphomicrobiales</taxon>
        <taxon>Phyllobacteriaceae</taxon>
        <taxon>Mesorhizobium</taxon>
    </lineage>
</organism>
<keyword evidence="3" id="KW-1185">Reference proteome</keyword>
<dbReference type="RefSeq" id="WP_252819306.1">
    <property type="nucleotide sequence ID" value="NZ_JAMXQS010000006.1"/>
</dbReference>
<dbReference type="EMBL" id="JAMXQS010000006">
    <property type="protein sequence ID" value="MCO6050554.1"/>
    <property type="molecule type" value="Genomic_DNA"/>
</dbReference>